<dbReference type="OrthoDB" id="9786339at2"/>
<evidence type="ECO:0008006" key="13">
    <source>
        <dbReference type="Google" id="ProtNLM"/>
    </source>
</evidence>
<dbReference type="GO" id="GO:0008360">
    <property type="term" value="P:regulation of cell shape"/>
    <property type="evidence" value="ECO:0007669"/>
    <property type="project" value="UniProtKB-KW"/>
</dbReference>
<feature type="transmembrane region" description="Helical" evidence="10">
    <location>
        <begin position="79"/>
        <end position="100"/>
    </location>
</feature>
<protein>
    <recommendedName>
        <fullName evidence="13">Virulence factor MviN</fullName>
    </recommendedName>
</protein>
<comment type="function">
    <text evidence="8">Involved in peptidoglycan biosynthesis. Transports lipid-linked peptidoglycan precursors from the inner to the outer leaflet of the cytoplasmic membrane.</text>
</comment>
<keyword evidence="3 10" id="KW-0812">Transmembrane</keyword>
<evidence type="ECO:0000256" key="9">
    <source>
        <dbReference type="ARBA" id="ARBA00061532"/>
    </source>
</evidence>
<dbReference type="Pfam" id="PF03023">
    <property type="entry name" value="MurJ"/>
    <property type="match status" value="1"/>
</dbReference>
<dbReference type="InterPro" id="IPR004268">
    <property type="entry name" value="MurJ"/>
</dbReference>
<sequence length="293" mass="32853">MQTAPQGDSDLQHKNITRFNNAQKAKIRILLLLRDIKAFFTAFLPAMLGASSAQIIAIIDSSLVTLLPDSEGGVSVLNFANRIFQLPLALFAIAISSALFPMVAKAIKVRDTQNALHALKAAFWFLLITLSICTIGGIMLRNEIIWLLFERGNFTHKDTIMVGYAFVGYMIGLIPFGLARIFSLWLYSHKKQAKAAKISVIALFIGVMLSAIFILSIYYFEIQSGIIWELRYCFMALFGSIGGFALLFFNIKEFGVYNFFVIISHTKYMLLLCGASFVTFVLIKLFQCFFSIK</sequence>
<gene>
    <name evidence="11" type="ORF">CQA53_07795</name>
</gene>
<keyword evidence="2" id="KW-1003">Cell membrane</keyword>
<organism evidence="11 12">
    <name type="scientific">Helicobacter didelphidarum</name>
    <dbReference type="NCBI Taxonomy" id="2040648"/>
    <lineage>
        <taxon>Bacteria</taxon>
        <taxon>Pseudomonadati</taxon>
        <taxon>Campylobacterota</taxon>
        <taxon>Epsilonproteobacteria</taxon>
        <taxon>Campylobacterales</taxon>
        <taxon>Helicobacteraceae</taxon>
        <taxon>Helicobacter</taxon>
    </lineage>
</organism>
<evidence type="ECO:0000256" key="1">
    <source>
        <dbReference type="ARBA" id="ARBA00004651"/>
    </source>
</evidence>
<comment type="similarity">
    <text evidence="9">Belongs to the MurJ/MviN family.</text>
</comment>
<comment type="subcellular location">
    <subcellularLocation>
        <location evidence="1">Cell membrane</location>
        <topology evidence="1">Multi-pass membrane protein</topology>
    </subcellularLocation>
</comment>
<dbReference type="EMBL" id="NXLQ01000019">
    <property type="protein sequence ID" value="RDU64241.1"/>
    <property type="molecule type" value="Genomic_DNA"/>
</dbReference>
<keyword evidence="4" id="KW-0133">Cell shape</keyword>
<dbReference type="GO" id="GO:0034204">
    <property type="term" value="P:lipid translocation"/>
    <property type="evidence" value="ECO:0007669"/>
    <property type="project" value="TreeGrafter"/>
</dbReference>
<keyword evidence="5" id="KW-0573">Peptidoglycan synthesis</keyword>
<keyword evidence="12" id="KW-1185">Reference proteome</keyword>
<dbReference type="GO" id="GO:0009252">
    <property type="term" value="P:peptidoglycan biosynthetic process"/>
    <property type="evidence" value="ECO:0007669"/>
    <property type="project" value="UniProtKB-KW"/>
</dbReference>
<reference evidence="11 12" key="1">
    <citation type="submission" date="2018-04" db="EMBL/GenBank/DDBJ databases">
        <title>Novel Campyloabacter and Helicobacter Species and Strains.</title>
        <authorList>
            <person name="Mannion A.J."/>
            <person name="Shen Z."/>
            <person name="Fox J.G."/>
        </authorList>
    </citation>
    <scope>NUCLEOTIDE SEQUENCE [LARGE SCALE GENOMIC DNA]</scope>
    <source>
        <strain evidence="11 12">MIT 17-337</strain>
    </source>
</reference>
<feature type="transmembrane region" description="Helical" evidence="10">
    <location>
        <begin position="226"/>
        <end position="249"/>
    </location>
</feature>
<dbReference type="InterPro" id="IPR051050">
    <property type="entry name" value="Lipid_II_flippase_MurJ/MviN"/>
</dbReference>
<feature type="transmembrane region" description="Helical" evidence="10">
    <location>
        <begin position="38"/>
        <end position="59"/>
    </location>
</feature>
<comment type="caution">
    <text evidence="11">The sequence shown here is derived from an EMBL/GenBank/DDBJ whole genome shotgun (WGS) entry which is preliminary data.</text>
</comment>
<accession>A0A3D8II56</accession>
<evidence type="ECO:0000256" key="7">
    <source>
        <dbReference type="ARBA" id="ARBA00023136"/>
    </source>
</evidence>
<dbReference type="AlphaFoldDB" id="A0A3D8II56"/>
<feature type="transmembrane region" description="Helical" evidence="10">
    <location>
        <begin position="160"/>
        <end position="186"/>
    </location>
</feature>
<evidence type="ECO:0000256" key="6">
    <source>
        <dbReference type="ARBA" id="ARBA00022989"/>
    </source>
</evidence>
<feature type="transmembrane region" description="Helical" evidence="10">
    <location>
        <begin position="270"/>
        <end position="292"/>
    </location>
</feature>
<evidence type="ECO:0000256" key="3">
    <source>
        <dbReference type="ARBA" id="ARBA00022692"/>
    </source>
</evidence>
<evidence type="ECO:0000256" key="10">
    <source>
        <dbReference type="SAM" id="Phobius"/>
    </source>
</evidence>
<evidence type="ECO:0000313" key="11">
    <source>
        <dbReference type="EMBL" id="RDU64241.1"/>
    </source>
</evidence>
<dbReference type="GO" id="GO:0015648">
    <property type="term" value="F:lipid-linked peptidoglycan transporter activity"/>
    <property type="evidence" value="ECO:0007669"/>
    <property type="project" value="TreeGrafter"/>
</dbReference>
<keyword evidence="7 10" id="KW-0472">Membrane</keyword>
<dbReference type="PANTHER" id="PTHR47019">
    <property type="entry name" value="LIPID II FLIPPASE MURJ"/>
    <property type="match status" value="1"/>
</dbReference>
<evidence type="ECO:0000256" key="2">
    <source>
        <dbReference type="ARBA" id="ARBA00022475"/>
    </source>
</evidence>
<keyword evidence="6 10" id="KW-1133">Transmembrane helix</keyword>
<evidence type="ECO:0000256" key="8">
    <source>
        <dbReference type="ARBA" id="ARBA00060041"/>
    </source>
</evidence>
<dbReference type="Proteomes" id="UP000256379">
    <property type="component" value="Unassembled WGS sequence"/>
</dbReference>
<evidence type="ECO:0000256" key="5">
    <source>
        <dbReference type="ARBA" id="ARBA00022984"/>
    </source>
</evidence>
<feature type="transmembrane region" description="Helical" evidence="10">
    <location>
        <begin position="121"/>
        <end position="140"/>
    </location>
</feature>
<evidence type="ECO:0000313" key="12">
    <source>
        <dbReference type="Proteomes" id="UP000256379"/>
    </source>
</evidence>
<name>A0A3D8II56_9HELI</name>
<feature type="transmembrane region" description="Helical" evidence="10">
    <location>
        <begin position="198"/>
        <end position="220"/>
    </location>
</feature>
<proteinExistence type="inferred from homology"/>
<dbReference type="PRINTS" id="PR01806">
    <property type="entry name" value="VIRFACTRMVIN"/>
</dbReference>
<dbReference type="GO" id="GO:0005886">
    <property type="term" value="C:plasma membrane"/>
    <property type="evidence" value="ECO:0007669"/>
    <property type="project" value="UniProtKB-SubCell"/>
</dbReference>
<evidence type="ECO:0000256" key="4">
    <source>
        <dbReference type="ARBA" id="ARBA00022960"/>
    </source>
</evidence>
<dbReference type="PANTHER" id="PTHR47019:SF1">
    <property type="entry name" value="LIPID II FLIPPASE MURJ"/>
    <property type="match status" value="1"/>
</dbReference>